<evidence type="ECO:0000313" key="7">
    <source>
        <dbReference type="EMBL" id="CRK28031.1"/>
    </source>
</evidence>
<evidence type="ECO:0000256" key="4">
    <source>
        <dbReference type="PROSITE-ProRule" id="PRU00094"/>
    </source>
</evidence>
<sequence>MGWSPLSSLPDVIPRNNIRFPYEIPISSGSGAPSFSFAKLPSCFPLDCITSRSAHPKSHPARDPFLASWLSRFSVLSQDHHLFPISPSRCCKSRSRLGSCFPRFLSASGTLSSPNEHTAYQPASLTTSCTASQHNLSPPSSLLPRYFPVNSAITVVAVCTWPSRKGAFHQALMSTTPALPLDRHVLTDGHAWGLESMTNSTQHPNNRDLPRAITDSSLPTRRRHDPSSPQDPGPYDQAGCSSRRSSSKRGSSKGASSRGGSSRPSAAQLEDHQNRSSPSDPDLYAHQVYSDGLLPTLAKLRKAEERDDRRNSRIEQGGACSSSRNAARFVCHACNRVQTPEWRPGPDGPGTLCNVCGLVYASRKRNNKSLAGFSSLNRRNDDKNGG</sequence>
<evidence type="ECO:0000256" key="5">
    <source>
        <dbReference type="SAM" id="MobiDB-lite"/>
    </source>
</evidence>
<dbReference type="Proteomes" id="UP000044602">
    <property type="component" value="Unassembled WGS sequence"/>
</dbReference>
<dbReference type="InterPro" id="IPR051140">
    <property type="entry name" value="GATA_TF"/>
</dbReference>
<dbReference type="Proteomes" id="UP000045706">
    <property type="component" value="Unassembled WGS sequence"/>
</dbReference>
<dbReference type="InterPro" id="IPR013088">
    <property type="entry name" value="Znf_NHR/GATA"/>
</dbReference>
<dbReference type="EMBL" id="CVQI01036162">
    <property type="protein sequence ID" value="CRK47055.1"/>
    <property type="molecule type" value="Genomic_DNA"/>
</dbReference>
<protein>
    <recommendedName>
        <fullName evidence="6">GATA-type domain-containing protein</fullName>
    </recommendedName>
</protein>
<feature type="compositionally biased region" description="Low complexity" evidence="5">
    <location>
        <begin position="252"/>
        <end position="267"/>
    </location>
</feature>
<feature type="domain" description="GATA-type" evidence="6">
    <location>
        <begin position="331"/>
        <end position="379"/>
    </location>
</feature>
<evidence type="ECO:0000313" key="8">
    <source>
        <dbReference type="EMBL" id="CRK47055.1"/>
    </source>
</evidence>
<dbReference type="Pfam" id="PF00320">
    <property type="entry name" value="GATA"/>
    <property type="match status" value="1"/>
</dbReference>
<feature type="region of interest" description="Disordered" evidence="5">
    <location>
        <begin position="195"/>
        <end position="285"/>
    </location>
</feature>
<dbReference type="Gene3D" id="3.30.50.10">
    <property type="entry name" value="Erythroid Transcription Factor GATA-1, subunit A"/>
    <property type="match status" value="1"/>
</dbReference>
<gene>
    <name evidence="7" type="ORF">BN1708_015071</name>
    <name evidence="8" type="ORF">BN1723_007313</name>
</gene>
<dbReference type="AlphaFoldDB" id="A0A0G4M163"/>
<dbReference type="GO" id="GO:0008270">
    <property type="term" value="F:zinc ion binding"/>
    <property type="evidence" value="ECO:0007669"/>
    <property type="project" value="UniProtKB-KW"/>
</dbReference>
<accession>A0A0G4M163</accession>
<evidence type="ECO:0000256" key="3">
    <source>
        <dbReference type="ARBA" id="ARBA00022833"/>
    </source>
</evidence>
<proteinExistence type="predicted"/>
<keyword evidence="1" id="KW-0479">Metal-binding</keyword>
<keyword evidence="2 4" id="KW-0863">Zinc-finger</keyword>
<name>A0A0G4M163_VERLO</name>
<keyword evidence="9" id="KW-1185">Reference proteome</keyword>
<evidence type="ECO:0000256" key="2">
    <source>
        <dbReference type="ARBA" id="ARBA00022771"/>
    </source>
</evidence>
<dbReference type="GO" id="GO:0006355">
    <property type="term" value="P:regulation of DNA-templated transcription"/>
    <property type="evidence" value="ECO:0007669"/>
    <property type="project" value="InterPro"/>
</dbReference>
<dbReference type="InterPro" id="IPR000679">
    <property type="entry name" value="Znf_GATA"/>
</dbReference>
<dbReference type="EMBL" id="CVQH01020607">
    <property type="protein sequence ID" value="CRK28031.1"/>
    <property type="molecule type" value="Genomic_DNA"/>
</dbReference>
<evidence type="ECO:0000259" key="6">
    <source>
        <dbReference type="PROSITE" id="PS50114"/>
    </source>
</evidence>
<evidence type="ECO:0000313" key="10">
    <source>
        <dbReference type="Proteomes" id="UP000045706"/>
    </source>
</evidence>
<dbReference type="PROSITE" id="PS50114">
    <property type="entry name" value="GATA_ZN_FINGER_2"/>
    <property type="match status" value="1"/>
</dbReference>
<evidence type="ECO:0000313" key="9">
    <source>
        <dbReference type="Proteomes" id="UP000044602"/>
    </source>
</evidence>
<dbReference type="GO" id="GO:0043565">
    <property type="term" value="F:sequence-specific DNA binding"/>
    <property type="evidence" value="ECO:0007669"/>
    <property type="project" value="InterPro"/>
</dbReference>
<dbReference type="SMART" id="SM00401">
    <property type="entry name" value="ZnF_GATA"/>
    <property type="match status" value="1"/>
</dbReference>
<evidence type="ECO:0000256" key="1">
    <source>
        <dbReference type="ARBA" id="ARBA00022723"/>
    </source>
</evidence>
<keyword evidence="3" id="KW-0862">Zinc</keyword>
<dbReference type="CDD" id="cd00202">
    <property type="entry name" value="ZnF_GATA"/>
    <property type="match status" value="1"/>
</dbReference>
<dbReference type="STRING" id="100787.A0A0G4M163"/>
<dbReference type="PANTHER" id="PTHR45658">
    <property type="entry name" value="GATA TRANSCRIPTION FACTOR"/>
    <property type="match status" value="1"/>
</dbReference>
<dbReference type="SUPFAM" id="SSF57716">
    <property type="entry name" value="Glucocorticoid receptor-like (DNA-binding domain)"/>
    <property type="match status" value="1"/>
</dbReference>
<organism evidence="7 9">
    <name type="scientific">Verticillium longisporum</name>
    <name type="common">Verticillium dahliae var. longisporum</name>
    <dbReference type="NCBI Taxonomy" id="100787"/>
    <lineage>
        <taxon>Eukaryota</taxon>
        <taxon>Fungi</taxon>
        <taxon>Dikarya</taxon>
        <taxon>Ascomycota</taxon>
        <taxon>Pezizomycotina</taxon>
        <taxon>Sordariomycetes</taxon>
        <taxon>Hypocreomycetidae</taxon>
        <taxon>Glomerellales</taxon>
        <taxon>Plectosphaerellaceae</taxon>
        <taxon>Verticillium</taxon>
    </lineage>
</organism>
<reference evidence="9 10" key="1">
    <citation type="submission" date="2015-05" db="EMBL/GenBank/DDBJ databases">
        <authorList>
            <person name="Fogelqvist Johan"/>
        </authorList>
    </citation>
    <scope>NUCLEOTIDE SEQUENCE [LARGE SCALE GENOMIC DNA]</scope>
    <source>
        <strain evidence="7">VL1</strain>
        <strain evidence="8">VL2</strain>
    </source>
</reference>